<evidence type="ECO:0000313" key="3">
    <source>
        <dbReference type="Proteomes" id="UP000214646"/>
    </source>
</evidence>
<keyword evidence="3" id="KW-1185">Reference proteome</keyword>
<evidence type="ECO:0000256" key="1">
    <source>
        <dbReference type="SAM" id="MobiDB-lite"/>
    </source>
</evidence>
<proteinExistence type="predicted"/>
<dbReference type="AlphaFoldDB" id="A0A225D6U8"/>
<organism evidence="2 3">
    <name type="scientific">Fimbriiglobus ruber</name>
    <dbReference type="NCBI Taxonomy" id="1908690"/>
    <lineage>
        <taxon>Bacteria</taxon>
        <taxon>Pseudomonadati</taxon>
        <taxon>Planctomycetota</taxon>
        <taxon>Planctomycetia</taxon>
        <taxon>Gemmatales</taxon>
        <taxon>Gemmataceae</taxon>
        <taxon>Fimbriiglobus</taxon>
    </lineage>
</organism>
<evidence type="ECO:0000313" key="2">
    <source>
        <dbReference type="EMBL" id="OWK37320.1"/>
    </source>
</evidence>
<accession>A0A225D6U8</accession>
<sequence>MIHLHGYEAVAELKHPPFHLAPRSGNNISTAMKPWPN</sequence>
<reference evidence="3" key="1">
    <citation type="submission" date="2017-06" db="EMBL/GenBank/DDBJ databases">
        <title>Genome analysis of Fimbriiglobus ruber SP5, the first member of the order Planctomycetales with confirmed chitinolytic capability.</title>
        <authorList>
            <person name="Ravin N.V."/>
            <person name="Rakitin A.L."/>
            <person name="Ivanova A.A."/>
            <person name="Beletsky A.V."/>
            <person name="Kulichevskaya I.S."/>
            <person name="Mardanov A.V."/>
            <person name="Dedysh S.N."/>
        </authorList>
    </citation>
    <scope>NUCLEOTIDE SEQUENCE [LARGE SCALE GENOMIC DNA]</scope>
    <source>
        <strain evidence="3">SP5</strain>
    </source>
</reference>
<name>A0A225D6U8_9BACT</name>
<gene>
    <name evidence="2" type="ORF">FRUB_06440</name>
</gene>
<feature type="region of interest" description="Disordered" evidence="1">
    <location>
        <begin position="18"/>
        <end position="37"/>
    </location>
</feature>
<dbReference type="EMBL" id="NIDE01000014">
    <property type="protein sequence ID" value="OWK37320.1"/>
    <property type="molecule type" value="Genomic_DNA"/>
</dbReference>
<comment type="caution">
    <text evidence="2">The sequence shown here is derived from an EMBL/GenBank/DDBJ whole genome shotgun (WGS) entry which is preliminary data.</text>
</comment>
<protein>
    <submittedName>
        <fullName evidence="2">Uncharacterized protein</fullName>
    </submittedName>
</protein>
<dbReference type="Proteomes" id="UP000214646">
    <property type="component" value="Unassembled WGS sequence"/>
</dbReference>